<dbReference type="SUPFAM" id="SSF47819">
    <property type="entry name" value="HRDC-like"/>
    <property type="match status" value="1"/>
</dbReference>
<dbReference type="EMBL" id="LWMV01000021">
    <property type="protein sequence ID" value="KZX15984.1"/>
    <property type="molecule type" value="Genomic_DNA"/>
</dbReference>
<dbReference type="PATRIC" id="fig|49547.3.peg.169"/>
<evidence type="ECO:0000313" key="2">
    <source>
        <dbReference type="EMBL" id="KZX15984.1"/>
    </source>
</evidence>
<dbReference type="PIRSF" id="PIRSF005053">
    <property type="entry name" value="RNA_pol_F_arch"/>
    <property type="match status" value="1"/>
</dbReference>
<dbReference type="InterPro" id="IPR010924">
    <property type="entry name" value="Rpo4"/>
</dbReference>
<dbReference type="InterPro" id="IPR010997">
    <property type="entry name" value="HRDC-like_sf"/>
</dbReference>
<comment type="subunit">
    <text evidence="1">Part of the RNA polymerase complex. Forms a stalk with Rpo7 that extends from the main structure.</text>
</comment>
<comment type="function">
    <text evidence="1">DNA-dependent RNA polymerase (RNAP) catalyzes the transcription of DNA into RNA using the four ribonucleoside triphosphates as substrates. This subunit is less well bound than the others.</text>
</comment>
<dbReference type="InterPro" id="IPR005574">
    <property type="entry name" value="Rpb4/RPC9"/>
</dbReference>
<keyword evidence="1" id="KW-0548">Nucleotidyltransferase</keyword>
<evidence type="ECO:0000313" key="3">
    <source>
        <dbReference type="Proteomes" id="UP000077245"/>
    </source>
</evidence>
<dbReference type="STRING" id="49547.MBCUR_01600"/>
<accession>A0A166DV53</accession>
<dbReference type="GO" id="GO:0000428">
    <property type="term" value="C:DNA-directed RNA polymerase complex"/>
    <property type="evidence" value="ECO:0007669"/>
    <property type="project" value="UniProtKB-KW"/>
</dbReference>
<dbReference type="Gene3D" id="1.10.150.80">
    <property type="entry name" value="HRDC domain"/>
    <property type="match status" value="1"/>
</dbReference>
<dbReference type="GO" id="GO:0005737">
    <property type="term" value="C:cytoplasm"/>
    <property type="evidence" value="ECO:0007669"/>
    <property type="project" value="UniProtKB-SubCell"/>
</dbReference>
<dbReference type="Pfam" id="PF03874">
    <property type="entry name" value="RNA_pol_Rpb4"/>
    <property type="match status" value="1"/>
</dbReference>
<dbReference type="GO" id="GO:0003899">
    <property type="term" value="F:DNA-directed RNA polymerase activity"/>
    <property type="evidence" value="ECO:0007669"/>
    <property type="project" value="UniProtKB-UniRule"/>
</dbReference>
<sequence>MIGKKTLETKPIPMVQVKEILVNFSENFEPSYEQNLTIDHVTKFSKLPLAETKELIEELKNEAGLKEKYAVKLSDIMPEDLMDIRLLFQKERIPMSKEDMENILEVIDKYRDYEE</sequence>
<reference evidence="2 3" key="1">
    <citation type="submission" date="2016-04" db="EMBL/GenBank/DDBJ databases">
        <title>Genome sequence of Methanobrevibacter curvatus DSM 11111.</title>
        <authorList>
            <person name="Poehlein A."/>
            <person name="Seedorf H."/>
            <person name="Daniel R."/>
        </authorList>
    </citation>
    <scope>NUCLEOTIDE SEQUENCE [LARGE SCALE GENOMIC DNA]</scope>
    <source>
        <strain evidence="2 3">DSM 11111</strain>
    </source>
</reference>
<proteinExistence type="inferred from homology"/>
<dbReference type="GO" id="GO:0000166">
    <property type="term" value="F:nucleotide binding"/>
    <property type="evidence" value="ECO:0007669"/>
    <property type="project" value="InterPro"/>
</dbReference>
<dbReference type="PANTHER" id="PTHR39646:SF1">
    <property type="entry name" value="DNA-DIRECTED RNA POLYMERASE SUBUNIT RPO4"/>
    <property type="match status" value="1"/>
</dbReference>
<keyword evidence="1" id="KW-0808">Transferase</keyword>
<comment type="catalytic activity">
    <reaction evidence="1">
        <text>RNA(n) + a ribonucleoside 5'-triphosphate = RNA(n+1) + diphosphate</text>
        <dbReference type="Rhea" id="RHEA:21248"/>
        <dbReference type="Rhea" id="RHEA-COMP:14527"/>
        <dbReference type="Rhea" id="RHEA-COMP:17342"/>
        <dbReference type="ChEBI" id="CHEBI:33019"/>
        <dbReference type="ChEBI" id="CHEBI:61557"/>
        <dbReference type="ChEBI" id="CHEBI:140395"/>
        <dbReference type="EC" id="2.7.7.6"/>
    </reaction>
</comment>
<evidence type="ECO:0000256" key="1">
    <source>
        <dbReference type="HAMAP-Rule" id="MF_00864"/>
    </source>
</evidence>
<protein>
    <recommendedName>
        <fullName evidence="1">DNA-directed RNA polymerase subunit Rpo4</fullName>
        <ecNumber evidence="1">2.7.7.6</ecNumber>
    </recommendedName>
    <alternativeName>
        <fullName evidence="1">DNA-directed RNA polymerase subunit F</fullName>
    </alternativeName>
</protein>
<dbReference type="OrthoDB" id="25158at2157"/>
<keyword evidence="1" id="KW-0963">Cytoplasm</keyword>
<dbReference type="AlphaFoldDB" id="A0A166DV53"/>
<name>A0A166DV53_9EURY</name>
<dbReference type="GO" id="GO:0006352">
    <property type="term" value="P:DNA-templated transcription initiation"/>
    <property type="evidence" value="ECO:0007669"/>
    <property type="project" value="InterPro"/>
</dbReference>
<gene>
    <name evidence="1" type="primary">rpo4</name>
    <name evidence="1" type="synonym">rpoF</name>
    <name evidence="2" type="ORF">MBCUR_01600</name>
</gene>
<keyword evidence="1" id="KW-0240">DNA-directed RNA polymerase</keyword>
<keyword evidence="3" id="KW-1185">Reference proteome</keyword>
<dbReference type="RefSeq" id="WP_067088985.1">
    <property type="nucleotide sequence ID" value="NZ_LWMV01000021.1"/>
</dbReference>
<comment type="caution">
    <text evidence="2">The sequence shown here is derived from an EMBL/GenBank/DDBJ whole genome shotgun (WGS) entry which is preliminary data.</text>
</comment>
<dbReference type="Gene3D" id="6.10.140.10">
    <property type="match status" value="1"/>
</dbReference>
<keyword evidence="1" id="KW-0804">Transcription</keyword>
<dbReference type="PANTHER" id="PTHR39646">
    <property type="entry name" value="RNA POLYMERASE RPB4"/>
    <property type="match status" value="1"/>
</dbReference>
<dbReference type="EC" id="2.7.7.6" evidence="1"/>
<dbReference type="InterPro" id="IPR044876">
    <property type="entry name" value="HRDC_dom_sf"/>
</dbReference>
<comment type="subcellular location">
    <subcellularLocation>
        <location evidence="1">Cytoplasm</location>
    </subcellularLocation>
</comment>
<organism evidence="2 3">
    <name type="scientific">Methanobrevibacter curvatus</name>
    <dbReference type="NCBI Taxonomy" id="49547"/>
    <lineage>
        <taxon>Archaea</taxon>
        <taxon>Methanobacteriati</taxon>
        <taxon>Methanobacteriota</taxon>
        <taxon>Methanomada group</taxon>
        <taxon>Methanobacteria</taxon>
        <taxon>Methanobacteriales</taxon>
        <taxon>Methanobacteriaceae</taxon>
        <taxon>Methanobrevibacter</taxon>
    </lineage>
</organism>
<comment type="similarity">
    <text evidence="1">Belongs to the eukaryotic RPB4 RNA polymerase subunit family.</text>
</comment>
<dbReference type="Proteomes" id="UP000077245">
    <property type="component" value="Unassembled WGS sequence"/>
</dbReference>
<dbReference type="HAMAP" id="MF_00864">
    <property type="entry name" value="RNApol_arch_Rpo4"/>
    <property type="match status" value="1"/>
</dbReference>